<keyword evidence="2" id="KW-0614">Plasmid</keyword>
<evidence type="ECO:0000256" key="1">
    <source>
        <dbReference type="SAM" id="Phobius"/>
    </source>
</evidence>
<dbReference type="KEGG" id="ncb:C0V82_25065"/>
<name>A0A2K9NKN3_9PROT</name>
<keyword evidence="1" id="KW-0812">Transmembrane</keyword>
<keyword evidence="1" id="KW-0472">Membrane</keyword>
<dbReference type="AlphaFoldDB" id="A0A2K9NKN3"/>
<feature type="transmembrane region" description="Helical" evidence="1">
    <location>
        <begin position="158"/>
        <end position="179"/>
    </location>
</feature>
<sequence length="201" mass="21624">MDMARLERAWTGAANRAEDAAGLYLIDSAMAEVARRGRDFRLRMGLIGVALGGWSLVAAYGIFGRGNVEPSREWGSLLLLAIAWAVLAVVVRRGWEGAAAAPPENLPGSLRALLSQVEGAMGRIRVMGLVVPIFLLALGLAVMQLGDVGKMTGSNIRDFALLATVGFGLSGSIMAVRYFRVLKPEAERLRRLLRQYEEGGV</sequence>
<dbReference type="EMBL" id="CP025613">
    <property type="protein sequence ID" value="AUN33611.1"/>
    <property type="molecule type" value="Genomic_DNA"/>
</dbReference>
<geneLocation type="plasmid" evidence="2 3">
    <name>unnamed1</name>
</geneLocation>
<accession>A0A2K9NKN3</accession>
<evidence type="ECO:0000313" key="2">
    <source>
        <dbReference type="EMBL" id="AUN33611.1"/>
    </source>
</evidence>
<dbReference type="Proteomes" id="UP000234752">
    <property type="component" value="Plasmid unnamed1"/>
</dbReference>
<organism evidence="2 3">
    <name type="scientific">Niveispirillum cyanobacteriorum</name>
    <dbReference type="NCBI Taxonomy" id="1612173"/>
    <lineage>
        <taxon>Bacteria</taxon>
        <taxon>Pseudomonadati</taxon>
        <taxon>Pseudomonadota</taxon>
        <taxon>Alphaproteobacteria</taxon>
        <taxon>Rhodospirillales</taxon>
        <taxon>Azospirillaceae</taxon>
        <taxon>Niveispirillum</taxon>
    </lineage>
</organism>
<reference evidence="2 3" key="1">
    <citation type="submission" date="2017-12" db="EMBL/GenBank/DDBJ databases">
        <title>Genomes of bacteria within cyanobacterial aggregates.</title>
        <authorList>
            <person name="Cai H."/>
        </authorList>
    </citation>
    <scope>NUCLEOTIDE SEQUENCE [LARGE SCALE GENOMIC DNA]</scope>
    <source>
        <strain evidence="2 3">TH16</strain>
        <plasmid evidence="2 3">unnamed1</plasmid>
    </source>
</reference>
<proteinExistence type="predicted"/>
<keyword evidence="3" id="KW-1185">Reference proteome</keyword>
<keyword evidence="1" id="KW-1133">Transmembrane helix</keyword>
<feature type="transmembrane region" description="Helical" evidence="1">
    <location>
        <begin position="44"/>
        <end position="62"/>
    </location>
</feature>
<evidence type="ECO:0000313" key="3">
    <source>
        <dbReference type="Proteomes" id="UP000234752"/>
    </source>
</evidence>
<protein>
    <submittedName>
        <fullName evidence="2">Uncharacterized protein</fullName>
    </submittedName>
</protein>
<feature type="transmembrane region" description="Helical" evidence="1">
    <location>
        <begin position="126"/>
        <end position="146"/>
    </location>
</feature>
<gene>
    <name evidence="2" type="ORF">C0V82_25065</name>
</gene>
<feature type="transmembrane region" description="Helical" evidence="1">
    <location>
        <begin position="74"/>
        <end position="91"/>
    </location>
</feature>